<sequence>MFHDSDSDSYSEDFQGYSAEEYSDDEFDCDEFVSNKTSQGILDFDSAELVENLVREWMGYNC</sequence>
<accession>A0ACA9MD21</accession>
<organism evidence="1 2">
    <name type="scientific">Scutellospora calospora</name>
    <dbReference type="NCBI Taxonomy" id="85575"/>
    <lineage>
        <taxon>Eukaryota</taxon>
        <taxon>Fungi</taxon>
        <taxon>Fungi incertae sedis</taxon>
        <taxon>Mucoromycota</taxon>
        <taxon>Glomeromycotina</taxon>
        <taxon>Glomeromycetes</taxon>
        <taxon>Diversisporales</taxon>
        <taxon>Gigasporaceae</taxon>
        <taxon>Scutellospora</taxon>
    </lineage>
</organism>
<protein>
    <submittedName>
        <fullName evidence="1">11086_t:CDS:1</fullName>
    </submittedName>
</protein>
<gene>
    <name evidence="1" type="ORF">SCALOS_LOCUS6235</name>
</gene>
<evidence type="ECO:0000313" key="2">
    <source>
        <dbReference type="Proteomes" id="UP000789860"/>
    </source>
</evidence>
<name>A0ACA9MD21_9GLOM</name>
<reference evidence="1" key="1">
    <citation type="submission" date="2021-06" db="EMBL/GenBank/DDBJ databases">
        <authorList>
            <person name="Kallberg Y."/>
            <person name="Tangrot J."/>
            <person name="Rosling A."/>
        </authorList>
    </citation>
    <scope>NUCLEOTIDE SEQUENCE</scope>
    <source>
        <strain evidence="1">AU212A</strain>
    </source>
</reference>
<feature type="non-terminal residue" evidence="1">
    <location>
        <position position="62"/>
    </location>
</feature>
<comment type="caution">
    <text evidence="1">The sequence shown here is derived from an EMBL/GenBank/DDBJ whole genome shotgun (WGS) entry which is preliminary data.</text>
</comment>
<keyword evidence="2" id="KW-1185">Reference proteome</keyword>
<dbReference type="EMBL" id="CAJVPM010011522">
    <property type="protein sequence ID" value="CAG8581838.1"/>
    <property type="molecule type" value="Genomic_DNA"/>
</dbReference>
<proteinExistence type="predicted"/>
<evidence type="ECO:0000313" key="1">
    <source>
        <dbReference type="EMBL" id="CAG8581838.1"/>
    </source>
</evidence>
<dbReference type="Proteomes" id="UP000789860">
    <property type="component" value="Unassembled WGS sequence"/>
</dbReference>